<feature type="transmembrane region" description="Helical" evidence="7">
    <location>
        <begin position="320"/>
        <end position="341"/>
    </location>
</feature>
<evidence type="ECO:0000313" key="9">
    <source>
        <dbReference type="EMBL" id="QGG94666.1"/>
    </source>
</evidence>
<feature type="transmembrane region" description="Helical" evidence="7">
    <location>
        <begin position="133"/>
        <end position="152"/>
    </location>
</feature>
<evidence type="ECO:0000256" key="4">
    <source>
        <dbReference type="ARBA" id="ARBA00022989"/>
    </source>
</evidence>
<gene>
    <name evidence="9" type="ORF">GH723_05830</name>
</gene>
<feature type="transmembrane region" description="Helical" evidence="7">
    <location>
        <begin position="252"/>
        <end position="270"/>
    </location>
</feature>
<dbReference type="InterPro" id="IPR020846">
    <property type="entry name" value="MFS_dom"/>
</dbReference>
<evidence type="ECO:0000256" key="6">
    <source>
        <dbReference type="SAM" id="MobiDB-lite"/>
    </source>
</evidence>
<feature type="region of interest" description="Disordered" evidence="6">
    <location>
        <begin position="1"/>
        <end position="35"/>
    </location>
</feature>
<evidence type="ECO:0000256" key="7">
    <source>
        <dbReference type="SAM" id="Phobius"/>
    </source>
</evidence>
<dbReference type="SUPFAM" id="SSF103473">
    <property type="entry name" value="MFS general substrate transporter"/>
    <property type="match status" value="1"/>
</dbReference>
<feature type="transmembrane region" description="Helical" evidence="7">
    <location>
        <begin position="444"/>
        <end position="465"/>
    </location>
</feature>
<keyword evidence="5 7" id="KW-0472">Membrane</keyword>
<dbReference type="Pfam" id="PF07690">
    <property type="entry name" value="MFS_1"/>
    <property type="match status" value="1"/>
</dbReference>
<feature type="transmembrane region" description="Helical" evidence="7">
    <location>
        <begin position="63"/>
        <end position="89"/>
    </location>
</feature>
<evidence type="ECO:0000259" key="8">
    <source>
        <dbReference type="PROSITE" id="PS50850"/>
    </source>
</evidence>
<evidence type="ECO:0000313" key="10">
    <source>
        <dbReference type="Proteomes" id="UP000334019"/>
    </source>
</evidence>
<dbReference type="CDD" id="cd17321">
    <property type="entry name" value="MFS_MMR_MDR_like"/>
    <property type="match status" value="1"/>
</dbReference>
<dbReference type="PROSITE" id="PS50850">
    <property type="entry name" value="MFS"/>
    <property type="match status" value="1"/>
</dbReference>
<name>A0A5Q2RJU4_9ACTN</name>
<reference evidence="9 10" key="1">
    <citation type="submission" date="2019-11" db="EMBL/GenBank/DDBJ databases">
        <authorList>
            <person name="He Y."/>
        </authorList>
    </citation>
    <scope>NUCLEOTIDE SEQUENCE [LARGE SCALE GENOMIC DNA]</scope>
    <source>
        <strain evidence="9 10">SCSIO 58843</strain>
    </source>
</reference>
<dbReference type="Gene3D" id="1.20.1250.20">
    <property type="entry name" value="MFS general substrate transporter like domains"/>
    <property type="match status" value="1"/>
</dbReference>
<feature type="transmembrane region" description="Helical" evidence="7">
    <location>
        <begin position="219"/>
        <end position="240"/>
    </location>
</feature>
<feature type="transmembrane region" description="Helical" evidence="7">
    <location>
        <begin position="158"/>
        <end position="179"/>
    </location>
</feature>
<organism evidence="9 10">
    <name type="scientific">Actinomarinicola tropica</name>
    <dbReference type="NCBI Taxonomy" id="2789776"/>
    <lineage>
        <taxon>Bacteria</taxon>
        <taxon>Bacillati</taxon>
        <taxon>Actinomycetota</taxon>
        <taxon>Acidimicrobiia</taxon>
        <taxon>Acidimicrobiales</taxon>
        <taxon>Iamiaceae</taxon>
        <taxon>Actinomarinicola</taxon>
    </lineage>
</organism>
<proteinExistence type="predicted"/>
<dbReference type="Gene3D" id="1.20.1720.10">
    <property type="entry name" value="Multidrug resistance protein D"/>
    <property type="match status" value="1"/>
</dbReference>
<evidence type="ECO:0000256" key="2">
    <source>
        <dbReference type="ARBA" id="ARBA00022448"/>
    </source>
</evidence>
<dbReference type="PANTHER" id="PTHR42718">
    <property type="entry name" value="MAJOR FACILITATOR SUPERFAMILY MULTIDRUG TRANSPORTER MFSC"/>
    <property type="match status" value="1"/>
</dbReference>
<feature type="domain" description="Major facilitator superfamily (MFS) profile" evidence="8">
    <location>
        <begin position="67"/>
        <end position="509"/>
    </location>
</feature>
<feature type="transmembrane region" description="Helical" evidence="7">
    <location>
        <begin position="485"/>
        <end position="504"/>
    </location>
</feature>
<feature type="transmembrane region" description="Helical" evidence="7">
    <location>
        <begin position="101"/>
        <end position="121"/>
    </location>
</feature>
<dbReference type="AlphaFoldDB" id="A0A5Q2RJU4"/>
<comment type="subcellular location">
    <subcellularLocation>
        <location evidence="1">Cell membrane</location>
        <topology evidence="1">Multi-pass membrane protein</topology>
    </subcellularLocation>
</comment>
<dbReference type="KEGG" id="atq:GH723_05830"/>
<protein>
    <submittedName>
        <fullName evidence="9">MFS transporter</fullName>
    </submittedName>
</protein>
<feature type="transmembrane region" description="Helical" evidence="7">
    <location>
        <begin position="411"/>
        <end position="432"/>
    </location>
</feature>
<dbReference type="InterPro" id="IPR011701">
    <property type="entry name" value="MFS"/>
</dbReference>
<keyword evidence="2" id="KW-0813">Transport</keyword>
<sequence>MVEEGASEPQTGRTGGASRTTAEHGEATDLALDGPGVEPIGVVPWPLLLRDRLRGRVADSDRYPWIVLATALFGLFGVGFTITILAISVTSMAEEFDSSSATLAWVVTGPMLAFAIFGPAAGKLADLYGHRRFFLGGLVGATVFAGLTALAWSPSSLIAFRVIGATLGAACGPASMAIINRLFTRETRVKAMGYWSLVMAGGPVIGAVAGGPVVEAFGWRWIFIGQVPFLLAGLLVAYAILPESPRAEKAPFDFLGSALLGGSTTLALLALNRGPIVGWTHPIVIGGFALMPLGLALFVRRQRRISHPLIPLEYLGRRNFTLPILTQMFANFAYMGGFILTPLLLQDVLDFGETRTSLVSIARPLLFAIAGPVAGAIAIRVGERNSAVFGVSCVVTSMIGLSMVAPGSTELFIMAALGLSGIGMGAVSPSMAASIANSVDERDLGIAGAAQQMMTQVAAVTGTQILQTVQAARLDADGLAGSYSIAYLVGGGVAALAIGTAFFVRSTKDEKVHEPVRVPAAAR</sequence>
<evidence type="ECO:0000256" key="3">
    <source>
        <dbReference type="ARBA" id="ARBA00022692"/>
    </source>
</evidence>
<keyword evidence="10" id="KW-1185">Reference proteome</keyword>
<feature type="transmembrane region" description="Helical" evidence="7">
    <location>
        <begin position="361"/>
        <end position="379"/>
    </location>
</feature>
<evidence type="ECO:0000256" key="1">
    <source>
        <dbReference type="ARBA" id="ARBA00004651"/>
    </source>
</evidence>
<dbReference type="GO" id="GO:0022857">
    <property type="term" value="F:transmembrane transporter activity"/>
    <property type="evidence" value="ECO:0007669"/>
    <property type="project" value="InterPro"/>
</dbReference>
<dbReference type="Proteomes" id="UP000334019">
    <property type="component" value="Chromosome"/>
</dbReference>
<feature type="transmembrane region" description="Helical" evidence="7">
    <location>
        <begin position="386"/>
        <end position="405"/>
    </location>
</feature>
<feature type="transmembrane region" description="Helical" evidence="7">
    <location>
        <begin position="191"/>
        <end position="213"/>
    </location>
</feature>
<evidence type="ECO:0000256" key="5">
    <source>
        <dbReference type="ARBA" id="ARBA00023136"/>
    </source>
</evidence>
<keyword evidence="4 7" id="KW-1133">Transmembrane helix</keyword>
<accession>A0A5Q2RJU4</accession>
<dbReference type="EMBL" id="CP045851">
    <property type="protein sequence ID" value="QGG94666.1"/>
    <property type="molecule type" value="Genomic_DNA"/>
</dbReference>
<dbReference type="GO" id="GO:0005886">
    <property type="term" value="C:plasma membrane"/>
    <property type="evidence" value="ECO:0007669"/>
    <property type="project" value="UniProtKB-SubCell"/>
</dbReference>
<feature type="transmembrane region" description="Helical" evidence="7">
    <location>
        <begin position="276"/>
        <end position="299"/>
    </location>
</feature>
<keyword evidence="3 7" id="KW-0812">Transmembrane</keyword>
<dbReference type="InterPro" id="IPR036259">
    <property type="entry name" value="MFS_trans_sf"/>
</dbReference>
<dbReference type="PANTHER" id="PTHR42718:SF9">
    <property type="entry name" value="MAJOR FACILITATOR SUPERFAMILY MULTIDRUG TRANSPORTER MFSC"/>
    <property type="match status" value="1"/>
</dbReference>